<keyword evidence="3" id="KW-1185">Reference proteome</keyword>
<proteinExistence type="predicted"/>
<evidence type="ECO:0000313" key="3">
    <source>
        <dbReference type="Proteomes" id="UP001307889"/>
    </source>
</evidence>
<name>A0ABN7AZC1_9HEMI</name>
<keyword evidence="1" id="KW-0472">Membrane</keyword>
<keyword evidence="1" id="KW-1133">Transmembrane helix</keyword>
<protein>
    <submittedName>
        <fullName evidence="2">Uncharacterized protein</fullName>
    </submittedName>
</protein>
<evidence type="ECO:0000256" key="1">
    <source>
        <dbReference type="SAM" id="Phobius"/>
    </source>
</evidence>
<dbReference type="EMBL" id="AP028916">
    <property type="protein sequence ID" value="BES97526.1"/>
    <property type="molecule type" value="Genomic_DNA"/>
</dbReference>
<organism evidence="2 3">
    <name type="scientific">Nesidiocoris tenuis</name>
    <dbReference type="NCBI Taxonomy" id="355587"/>
    <lineage>
        <taxon>Eukaryota</taxon>
        <taxon>Metazoa</taxon>
        <taxon>Ecdysozoa</taxon>
        <taxon>Arthropoda</taxon>
        <taxon>Hexapoda</taxon>
        <taxon>Insecta</taxon>
        <taxon>Pterygota</taxon>
        <taxon>Neoptera</taxon>
        <taxon>Paraneoptera</taxon>
        <taxon>Hemiptera</taxon>
        <taxon>Heteroptera</taxon>
        <taxon>Panheteroptera</taxon>
        <taxon>Cimicomorpha</taxon>
        <taxon>Miridae</taxon>
        <taxon>Dicyphina</taxon>
        <taxon>Nesidiocoris</taxon>
    </lineage>
</organism>
<gene>
    <name evidence="2" type="ORF">NTJ_10340</name>
</gene>
<sequence>MNDLCNCLLTIRSFAAALRDYYFPLFSIGIFLSLFFDLTDVHPPFRRRRKQKYRGMRPLDGATLRRQRRTEATAGLAAQPLPPLREENKLIAAPPPPAVRGDYPSRPSGDSLPSLRLNFLLVLRFPTTQFLGINTPRAPIPITRGGGGRNQFVLYLILRI</sequence>
<keyword evidence="1" id="KW-0812">Transmembrane</keyword>
<reference evidence="2 3" key="1">
    <citation type="submission" date="2023-09" db="EMBL/GenBank/DDBJ databases">
        <title>Nesidiocoris tenuis whole genome shotgun sequence.</title>
        <authorList>
            <person name="Shibata T."/>
            <person name="Shimoda M."/>
            <person name="Kobayashi T."/>
            <person name="Uehara T."/>
        </authorList>
    </citation>
    <scope>NUCLEOTIDE SEQUENCE [LARGE SCALE GENOMIC DNA]</scope>
    <source>
        <strain evidence="2 3">Japan</strain>
    </source>
</reference>
<feature type="transmembrane region" description="Helical" evidence="1">
    <location>
        <begin position="21"/>
        <end position="39"/>
    </location>
</feature>
<accession>A0ABN7AZC1</accession>
<dbReference type="Proteomes" id="UP001307889">
    <property type="component" value="Chromosome 8"/>
</dbReference>
<evidence type="ECO:0000313" key="2">
    <source>
        <dbReference type="EMBL" id="BES97526.1"/>
    </source>
</evidence>